<evidence type="ECO:0000313" key="2">
    <source>
        <dbReference type="Proteomes" id="UP000003490"/>
    </source>
</evidence>
<name>A7VR03_9FIRM</name>
<dbReference type="HOGENOM" id="CLU_3249538_0_0_9"/>
<comment type="caution">
    <text evidence="1">The sequence shown here is derived from an EMBL/GenBank/DDBJ whole genome shotgun (WGS) entry which is preliminary data.</text>
</comment>
<reference evidence="1 2" key="1">
    <citation type="submission" date="2007-08" db="EMBL/GenBank/DDBJ databases">
        <title>Draft genome sequence of Clostridium leptum (DSM 753).</title>
        <authorList>
            <person name="Sudarsanam P."/>
            <person name="Ley R."/>
            <person name="Guruge J."/>
            <person name="Turnbaugh P.J."/>
            <person name="Mahowald M."/>
            <person name="Liep D."/>
            <person name="Gordon J."/>
        </authorList>
    </citation>
    <scope>NUCLEOTIDE SEQUENCE [LARGE SCALE GENOMIC DNA]</scope>
    <source>
        <strain evidence="1 2">DSM 753</strain>
    </source>
</reference>
<dbReference type="Proteomes" id="UP000003490">
    <property type="component" value="Unassembled WGS sequence"/>
</dbReference>
<dbReference type="AlphaFoldDB" id="A7VR03"/>
<proteinExistence type="predicted"/>
<gene>
    <name evidence="1" type="ORF">CLOLEP_00985</name>
</gene>
<protein>
    <submittedName>
        <fullName evidence="1">Uncharacterized protein</fullName>
    </submittedName>
</protein>
<accession>A7VR03</accession>
<evidence type="ECO:0000313" key="1">
    <source>
        <dbReference type="EMBL" id="EDO62125.1"/>
    </source>
</evidence>
<organism evidence="1 2">
    <name type="scientific">[Clostridium] leptum DSM 753</name>
    <dbReference type="NCBI Taxonomy" id="428125"/>
    <lineage>
        <taxon>Bacteria</taxon>
        <taxon>Bacillati</taxon>
        <taxon>Bacillota</taxon>
        <taxon>Clostridia</taxon>
        <taxon>Eubacteriales</taxon>
        <taxon>Oscillospiraceae</taxon>
        <taxon>Oscillospiraceae incertae sedis</taxon>
    </lineage>
</organism>
<reference evidence="1 2" key="2">
    <citation type="submission" date="2007-08" db="EMBL/GenBank/DDBJ databases">
        <authorList>
            <person name="Fulton L."/>
            <person name="Clifton S."/>
            <person name="Fulton B."/>
            <person name="Xu J."/>
            <person name="Minx P."/>
            <person name="Pepin K.H."/>
            <person name="Johnson M."/>
            <person name="Thiruvilangam P."/>
            <person name="Bhonagiri V."/>
            <person name="Nash W.E."/>
            <person name="Wang C."/>
            <person name="Mardis E.R."/>
            <person name="Wilson R.K."/>
        </authorList>
    </citation>
    <scope>NUCLEOTIDE SEQUENCE [LARGE SCALE GENOMIC DNA]</scope>
    <source>
        <strain evidence="1 2">DSM 753</strain>
    </source>
</reference>
<sequence length="42" mass="5033">MRRFALGIKSFRGQKALAFWFLKQVKNTRQPAARRKAKAWRL</sequence>
<dbReference type="EMBL" id="ABCB02000016">
    <property type="protein sequence ID" value="EDO62125.1"/>
    <property type="molecule type" value="Genomic_DNA"/>
</dbReference>